<evidence type="ECO:0000256" key="4">
    <source>
        <dbReference type="ARBA" id="ARBA00023134"/>
    </source>
</evidence>
<dbReference type="Gene3D" id="3.30.300.20">
    <property type="match status" value="1"/>
</dbReference>
<proteinExistence type="inferred from homology"/>
<dbReference type="InterPro" id="IPR005225">
    <property type="entry name" value="Small_GTP-bd"/>
</dbReference>
<dbReference type="PROSITE" id="PS50823">
    <property type="entry name" value="KH_TYPE_2"/>
    <property type="match status" value="1"/>
</dbReference>
<evidence type="ECO:0000256" key="1">
    <source>
        <dbReference type="ARBA" id="ARBA00007921"/>
    </source>
</evidence>
<dbReference type="NCBIfam" id="TIGR00436">
    <property type="entry name" value="era"/>
    <property type="match status" value="1"/>
</dbReference>
<comment type="caution">
    <text evidence="8">The sequence shown here is derived from an EMBL/GenBank/DDBJ whole genome shotgun (WGS) entry which is preliminary data.</text>
</comment>
<dbReference type="InterPro" id="IPR015946">
    <property type="entry name" value="KH_dom-like_a/b"/>
</dbReference>
<dbReference type="NCBIfam" id="TIGR00231">
    <property type="entry name" value="small_GTP"/>
    <property type="match status" value="1"/>
</dbReference>
<dbReference type="SUPFAM" id="SSF54814">
    <property type="entry name" value="Prokaryotic type KH domain (KH-domain type II)"/>
    <property type="match status" value="1"/>
</dbReference>
<dbReference type="EMBL" id="JAKCXM010000006">
    <property type="protein sequence ID" value="KAJ0409110.1"/>
    <property type="molecule type" value="Genomic_DNA"/>
</dbReference>
<protein>
    <recommendedName>
        <fullName evidence="7">KH type-2 domain-containing protein</fullName>
    </recommendedName>
</protein>
<evidence type="ECO:0000259" key="7">
    <source>
        <dbReference type="PROSITE" id="PS50823"/>
    </source>
</evidence>
<dbReference type="HAMAP" id="MF_00367">
    <property type="entry name" value="GTPase_Era"/>
    <property type="match status" value="1"/>
</dbReference>
<dbReference type="GO" id="GO:0000028">
    <property type="term" value="P:ribosomal small subunit assembly"/>
    <property type="evidence" value="ECO:0007669"/>
    <property type="project" value="TreeGrafter"/>
</dbReference>
<dbReference type="Pfam" id="PF01926">
    <property type="entry name" value="MMR_HSR1"/>
    <property type="match status" value="1"/>
</dbReference>
<dbReference type="Pfam" id="PF07650">
    <property type="entry name" value="KH_2"/>
    <property type="match status" value="1"/>
</dbReference>
<keyword evidence="4 6" id="KW-0342">GTP-binding</keyword>
<keyword evidence="2 6" id="KW-0547">Nucleotide-binding</keyword>
<dbReference type="InterPro" id="IPR006073">
    <property type="entry name" value="GTP-bd"/>
</dbReference>
<evidence type="ECO:0000256" key="5">
    <source>
        <dbReference type="PROSITE-ProRule" id="PRU00118"/>
    </source>
</evidence>
<evidence type="ECO:0000256" key="3">
    <source>
        <dbReference type="ARBA" id="ARBA00022884"/>
    </source>
</evidence>
<evidence type="ECO:0000256" key="6">
    <source>
        <dbReference type="RuleBase" id="RU003761"/>
    </source>
</evidence>
<comment type="similarity">
    <text evidence="1 6">Belongs to the TRAFAC class TrmE-Era-EngA-EngB-Septin-like GTPase superfamily. Era GTPase family.</text>
</comment>
<dbReference type="Gene3D" id="3.40.50.300">
    <property type="entry name" value="P-loop containing nucleotide triphosphate hydrolases"/>
    <property type="match status" value="1"/>
</dbReference>
<dbReference type="GO" id="GO:0043024">
    <property type="term" value="F:ribosomal small subunit binding"/>
    <property type="evidence" value="ECO:0007669"/>
    <property type="project" value="TreeGrafter"/>
</dbReference>
<keyword evidence="9" id="KW-1185">Reference proteome</keyword>
<dbReference type="Proteomes" id="UP001209570">
    <property type="component" value="Unassembled WGS sequence"/>
</dbReference>
<evidence type="ECO:0000256" key="2">
    <source>
        <dbReference type="ARBA" id="ARBA00022741"/>
    </source>
</evidence>
<sequence length="534" mass="61426">MSSVIDETFSPKQMRLQCLEQYRTLKNKDELSPMCKEVMEALMGDKGVLENNPINIRGGNRTRNGVSHAALQRRFTGKMSGPAPLLIRAPPAEAPSRNLDEEWDELRAKTFPIPRAKDPFESRIRAALQDRQRRRRLGLLPENDDDDDVFVERYRRQLEKAQRHREWHQEREEFHRDLEHRQLDGSAPRRRFERRPVAQKEKTFTNMRFAPESVQHREFLEPDEPDDPRALDIAVIGRPNAGKSSILNQLLNVTISAVSPKYNTTRNRVMGVLTEGDTQLAFYDTPGLIKPKESHQYVRELATTAAETVESVDMSMLVVDSVKRLDDDAMEALEKVITTSAQVASPIMMVLNKYDLVGKREESSLAYRVQEISQMIEDIYREHYDRDESSLDMDPLRFVGANALKVSALKGTGMAHLKSKLLSLAVERSWNFHSSFKSDQSDLDLVTEIIREKLFRRFHKELPYAIDQENVGWTRFTDQSIRIDQDLFVPAPRIRKMVVGHNGDTIRSIGVAARQEIEALLGCPVHLYLNVRVR</sequence>
<dbReference type="PANTHER" id="PTHR42698:SF2">
    <property type="entry name" value="GTPASE ERA-LIKE, CHLOROPLASTIC"/>
    <property type="match status" value="1"/>
</dbReference>
<keyword evidence="3 5" id="KW-0694">RNA-binding</keyword>
<accession>A0AAD5QAI5</accession>
<dbReference type="InterPro" id="IPR009019">
    <property type="entry name" value="KH_sf_prok-type"/>
</dbReference>
<evidence type="ECO:0000313" key="9">
    <source>
        <dbReference type="Proteomes" id="UP001209570"/>
    </source>
</evidence>
<gene>
    <name evidence="8" type="ORF">P43SY_002244</name>
</gene>
<reference evidence="8" key="1">
    <citation type="submission" date="2021-12" db="EMBL/GenBank/DDBJ databases">
        <title>Prjna785345.</title>
        <authorList>
            <person name="Rujirawat T."/>
            <person name="Krajaejun T."/>
        </authorList>
    </citation>
    <scope>NUCLEOTIDE SEQUENCE</scope>
    <source>
        <strain evidence="8">Pi057C3</strain>
    </source>
</reference>
<name>A0AAD5QAI5_PYTIN</name>
<evidence type="ECO:0000313" key="8">
    <source>
        <dbReference type="EMBL" id="KAJ0409110.1"/>
    </source>
</evidence>
<dbReference type="SUPFAM" id="SSF52540">
    <property type="entry name" value="P-loop containing nucleoside triphosphate hydrolases"/>
    <property type="match status" value="1"/>
</dbReference>
<dbReference type="InterPro" id="IPR030388">
    <property type="entry name" value="G_ERA_dom"/>
</dbReference>
<dbReference type="InterPro" id="IPR027417">
    <property type="entry name" value="P-loop_NTPase"/>
</dbReference>
<organism evidence="8 9">
    <name type="scientific">Pythium insidiosum</name>
    <name type="common">Pythiosis disease agent</name>
    <dbReference type="NCBI Taxonomy" id="114742"/>
    <lineage>
        <taxon>Eukaryota</taxon>
        <taxon>Sar</taxon>
        <taxon>Stramenopiles</taxon>
        <taxon>Oomycota</taxon>
        <taxon>Peronosporomycetes</taxon>
        <taxon>Pythiales</taxon>
        <taxon>Pythiaceae</taxon>
        <taxon>Pythium</taxon>
    </lineage>
</organism>
<dbReference type="CDD" id="cd22534">
    <property type="entry name" value="KH-II_Era"/>
    <property type="match status" value="1"/>
</dbReference>
<dbReference type="PANTHER" id="PTHR42698">
    <property type="entry name" value="GTPASE ERA"/>
    <property type="match status" value="1"/>
</dbReference>
<dbReference type="InterPro" id="IPR004044">
    <property type="entry name" value="KH_dom_type_2"/>
</dbReference>
<dbReference type="CDD" id="cd04163">
    <property type="entry name" value="Era"/>
    <property type="match status" value="1"/>
</dbReference>
<dbReference type="GO" id="GO:0005525">
    <property type="term" value="F:GTP binding"/>
    <property type="evidence" value="ECO:0007669"/>
    <property type="project" value="UniProtKB-KW"/>
</dbReference>
<feature type="domain" description="KH type-2" evidence="7">
    <location>
        <begin position="458"/>
        <end position="534"/>
    </location>
</feature>
<dbReference type="GO" id="GO:0019843">
    <property type="term" value="F:rRNA binding"/>
    <property type="evidence" value="ECO:0007669"/>
    <property type="project" value="TreeGrafter"/>
</dbReference>
<dbReference type="AlphaFoldDB" id="A0AAD5QAI5"/>
<dbReference type="InterPro" id="IPR005662">
    <property type="entry name" value="GTPase_Era-like"/>
</dbReference>
<dbReference type="PRINTS" id="PR00326">
    <property type="entry name" value="GTP1OBG"/>
</dbReference>